<reference evidence="2 3" key="1">
    <citation type="journal article" date="2014" name="PLoS Genet.">
        <title>Phylogenetically driven sequencing of extremely halophilic archaea reveals strategies for static and dynamic osmo-response.</title>
        <authorList>
            <person name="Becker E.A."/>
            <person name="Seitzer P.M."/>
            <person name="Tritt A."/>
            <person name="Larsen D."/>
            <person name="Krusor M."/>
            <person name="Yao A.I."/>
            <person name="Wu D."/>
            <person name="Madern D."/>
            <person name="Eisen J.A."/>
            <person name="Darling A.E."/>
            <person name="Facciotti M.T."/>
        </authorList>
    </citation>
    <scope>NUCLEOTIDE SEQUENCE [LARGE SCALE GENOMIC DNA]</scope>
    <source>
        <strain evidence="2 3">DSM 1137</strain>
    </source>
</reference>
<organism evidence="2 3">
    <name type="scientific">Halorubrum saccharovorum DSM 1137</name>
    <dbReference type="NCBI Taxonomy" id="1227484"/>
    <lineage>
        <taxon>Archaea</taxon>
        <taxon>Methanobacteriati</taxon>
        <taxon>Methanobacteriota</taxon>
        <taxon>Stenosarchaea group</taxon>
        <taxon>Halobacteria</taxon>
        <taxon>Halobacteriales</taxon>
        <taxon>Haloferacaceae</taxon>
        <taxon>Halorubrum</taxon>
    </lineage>
</organism>
<dbReference type="EMBL" id="AOJE01000060">
    <property type="protein sequence ID" value="ELZ37886.1"/>
    <property type="molecule type" value="Genomic_DNA"/>
</dbReference>
<dbReference type="PATRIC" id="fig|1227484.4.peg.2420"/>
<sequence>MYPSKLVAICFATVGVLLLAQVGIVDGRPLTAGTGLQLIGGAVLLLAGLFGVVRYEENPIVDEYGPTTYLLVFGLGIWTVGLLLQLALA</sequence>
<dbReference type="AlphaFoldDB" id="M0DQU7"/>
<evidence type="ECO:0000313" key="3">
    <source>
        <dbReference type="Proteomes" id="UP000011514"/>
    </source>
</evidence>
<feature type="transmembrane region" description="Helical" evidence="1">
    <location>
        <begin position="37"/>
        <end position="55"/>
    </location>
</feature>
<dbReference type="eggNOG" id="ENOG502N62F">
    <property type="taxonomic scope" value="Archaea"/>
</dbReference>
<accession>M0DQU7</accession>
<dbReference type="OrthoDB" id="330500at2157"/>
<dbReference type="Proteomes" id="UP000011514">
    <property type="component" value="Unassembled WGS sequence"/>
</dbReference>
<keyword evidence="1" id="KW-1133">Transmembrane helix</keyword>
<dbReference type="RefSeq" id="WP_004049461.1">
    <property type="nucleotide sequence ID" value="NZ_AOJE01000060.1"/>
</dbReference>
<name>M0DQU7_9EURY</name>
<evidence type="ECO:0000313" key="2">
    <source>
        <dbReference type="EMBL" id="ELZ37886.1"/>
    </source>
</evidence>
<comment type="caution">
    <text evidence="2">The sequence shown here is derived from an EMBL/GenBank/DDBJ whole genome shotgun (WGS) entry which is preliminary data.</text>
</comment>
<protein>
    <submittedName>
        <fullName evidence="2">Uncharacterized protein</fullName>
    </submittedName>
</protein>
<gene>
    <name evidence="2" type="ORF">C471_12311</name>
</gene>
<keyword evidence="1" id="KW-0472">Membrane</keyword>
<proteinExistence type="predicted"/>
<evidence type="ECO:0000256" key="1">
    <source>
        <dbReference type="SAM" id="Phobius"/>
    </source>
</evidence>
<keyword evidence="1" id="KW-0812">Transmembrane</keyword>
<feature type="transmembrane region" description="Helical" evidence="1">
    <location>
        <begin position="67"/>
        <end position="88"/>
    </location>
</feature>
<keyword evidence="3" id="KW-1185">Reference proteome</keyword>